<evidence type="ECO:0000256" key="14">
    <source>
        <dbReference type="ARBA" id="ARBA00022777"/>
    </source>
</evidence>
<dbReference type="Pfam" id="PF00391">
    <property type="entry name" value="PEP-utilizers"/>
    <property type="match status" value="1"/>
</dbReference>
<dbReference type="InterPro" id="IPR036637">
    <property type="entry name" value="Phosphohistidine_dom_sf"/>
</dbReference>
<feature type="domain" description="PEP-utilising enzyme C-terminal" evidence="22">
    <location>
        <begin position="255"/>
        <end position="540"/>
    </location>
</feature>
<dbReference type="PROSITE" id="PS00742">
    <property type="entry name" value="PEP_ENZYMES_2"/>
    <property type="match status" value="1"/>
</dbReference>
<evidence type="ECO:0000256" key="3">
    <source>
        <dbReference type="ARBA" id="ARBA00002728"/>
    </source>
</evidence>
<evidence type="ECO:0000256" key="13">
    <source>
        <dbReference type="ARBA" id="ARBA00022723"/>
    </source>
</evidence>
<dbReference type="EC" id="2.7.3.9" evidence="6 17"/>
<dbReference type="NCBIfam" id="TIGR01417">
    <property type="entry name" value="PTS_I_fam"/>
    <property type="match status" value="1"/>
</dbReference>
<dbReference type="Gene3D" id="3.50.30.10">
    <property type="entry name" value="Phosphohistidine domain"/>
    <property type="match status" value="1"/>
</dbReference>
<dbReference type="PIRSF" id="PIRSF000732">
    <property type="entry name" value="PTS_enzyme_I"/>
    <property type="match status" value="1"/>
</dbReference>
<dbReference type="EMBL" id="QUBG01000001">
    <property type="protein sequence ID" value="TPR45945.1"/>
    <property type="molecule type" value="Genomic_DNA"/>
</dbReference>
<evidence type="ECO:0000313" key="24">
    <source>
        <dbReference type="EMBL" id="TPR45945.1"/>
    </source>
</evidence>
<dbReference type="Pfam" id="PF05524">
    <property type="entry name" value="PEP-utilisers_N"/>
    <property type="match status" value="1"/>
</dbReference>
<evidence type="ECO:0000256" key="12">
    <source>
        <dbReference type="ARBA" id="ARBA00022683"/>
    </source>
</evidence>
<evidence type="ECO:0000256" key="1">
    <source>
        <dbReference type="ARBA" id="ARBA00000683"/>
    </source>
</evidence>
<feature type="binding site" evidence="19">
    <location>
        <position position="297"/>
    </location>
    <ligand>
        <name>phosphoenolpyruvate</name>
        <dbReference type="ChEBI" id="CHEBI:58702"/>
    </ligand>
</feature>
<dbReference type="GeneID" id="58107508"/>
<dbReference type="Proteomes" id="UP000784700">
    <property type="component" value="Unassembled WGS sequence"/>
</dbReference>
<evidence type="ECO:0000256" key="5">
    <source>
        <dbReference type="ARBA" id="ARBA00007837"/>
    </source>
</evidence>
<dbReference type="PANTHER" id="PTHR46244">
    <property type="entry name" value="PHOSPHOENOLPYRUVATE-PROTEIN PHOSPHOTRANSFERASE"/>
    <property type="match status" value="1"/>
</dbReference>
<comment type="catalytic activity">
    <reaction evidence="1 17">
        <text>L-histidyl-[protein] + phosphoenolpyruvate = N(pros)-phospho-L-histidyl-[protein] + pyruvate</text>
        <dbReference type="Rhea" id="RHEA:23880"/>
        <dbReference type="Rhea" id="RHEA-COMP:9745"/>
        <dbReference type="Rhea" id="RHEA-COMP:9746"/>
        <dbReference type="ChEBI" id="CHEBI:15361"/>
        <dbReference type="ChEBI" id="CHEBI:29979"/>
        <dbReference type="ChEBI" id="CHEBI:58702"/>
        <dbReference type="ChEBI" id="CHEBI:64837"/>
        <dbReference type="EC" id="2.7.3.9"/>
    </reaction>
</comment>
<proteinExistence type="inferred from homology"/>
<keyword evidence="8 17" id="KW-0813">Transport</keyword>
<dbReference type="InterPro" id="IPR040442">
    <property type="entry name" value="Pyrv_kinase-like_dom_sf"/>
</dbReference>
<evidence type="ECO:0000256" key="15">
    <source>
        <dbReference type="ARBA" id="ARBA00022842"/>
    </source>
</evidence>
<dbReference type="Gene3D" id="3.20.20.60">
    <property type="entry name" value="Phosphoenolpyruvate-binding domains"/>
    <property type="match status" value="1"/>
</dbReference>
<dbReference type="GO" id="GO:0016301">
    <property type="term" value="F:kinase activity"/>
    <property type="evidence" value="ECO:0007669"/>
    <property type="project" value="UniProtKB-KW"/>
</dbReference>
<keyword evidence="13 17" id="KW-0479">Metal-binding</keyword>
<reference evidence="24" key="1">
    <citation type="submission" date="2018-08" db="EMBL/GenBank/DDBJ databases">
        <title>Comparative genomics of wild bee and flower associated Lactobacillus reveals potential adaptation to the bee host.</title>
        <authorList>
            <person name="Vuong H.Q."/>
            <person name="Mcfrederick Q.S."/>
        </authorList>
    </citation>
    <scope>NUCLEOTIDE SEQUENCE</scope>
    <source>
        <strain evidence="24">HV_63</strain>
    </source>
</reference>
<evidence type="ECO:0000259" key="22">
    <source>
        <dbReference type="Pfam" id="PF02896"/>
    </source>
</evidence>
<evidence type="ECO:0000259" key="23">
    <source>
        <dbReference type="Pfam" id="PF05524"/>
    </source>
</evidence>
<dbReference type="InterPro" id="IPR050499">
    <property type="entry name" value="PEP-utilizing_PTS_enzyme"/>
</dbReference>
<comment type="similarity">
    <text evidence="5 17">Belongs to the PEP-utilizing enzyme family.</text>
</comment>
<comment type="caution">
    <text evidence="24">The sequence shown here is derived from an EMBL/GenBank/DDBJ whole genome shotgun (WGS) entry which is preliminary data.</text>
</comment>
<feature type="active site" description="Tele-phosphohistidine intermediate" evidence="18">
    <location>
        <position position="190"/>
    </location>
</feature>
<dbReference type="PANTHER" id="PTHR46244:SF3">
    <property type="entry name" value="PHOSPHOENOLPYRUVATE-PROTEIN PHOSPHOTRANSFERASE"/>
    <property type="match status" value="1"/>
</dbReference>
<keyword evidence="9 17" id="KW-0963">Cytoplasm</keyword>
<keyword evidence="15 17" id="KW-0460">Magnesium</keyword>
<dbReference type="SUPFAM" id="SSF52009">
    <property type="entry name" value="Phosphohistidine domain"/>
    <property type="match status" value="1"/>
</dbReference>
<dbReference type="InterPro" id="IPR024692">
    <property type="entry name" value="PTS_EI"/>
</dbReference>
<dbReference type="InterPro" id="IPR008731">
    <property type="entry name" value="PTS_EIN"/>
</dbReference>
<dbReference type="RefSeq" id="WP_140923464.1">
    <property type="nucleotide sequence ID" value="NZ_QUBF01000001.1"/>
</dbReference>
<dbReference type="InterPro" id="IPR015813">
    <property type="entry name" value="Pyrv/PenolPyrv_kinase-like_dom"/>
</dbReference>
<feature type="binding site" evidence="19">
    <location>
        <begin position="456"/>
        <end position="457"/>
    </location>
    <ligand>
        <name>phosphoenolpyruvate</name>
        <dbReference type="ChEBI" id="CHEBI:58702"/>
    </ligand>
</feature>
<evidence type="ECO:0000256" key="11">
    <source>
        <dbReference type="ARBA" id="ARBA00022679"/>
    </source>
</evidence>
<dbReference type="InterPro" id="IPR036618">
    <property type="entry name" value="PtsI_HPr-bd_sf"/>
</dbReference>
<accession>A0A9Q8MUK6</accession>
<feature type="binding site" evidence="20">
    <location>
        <position position="433"/>
    </location>
    <ligand>
        <name>Mg(2+)</name>
        <dbReference type="ChEBI" id="CHEBI:18420"/>
    </ligand>
</feature>
<dbReference type="GO" id="GO:0009401">
    <property type="term" value="P:phosphoenolpyruvate-dependent sugar phosphotransferase system"/>
    <property type="evidence" value="ECO:0007669"/>
    <property type="project" value="UniProtKB-KW"/>
</dbReference>
<evidence type="ECO:0000256" key="2">
    <source>
        <dbReference type="ARBA" id="ARBA00001946"/>
    </source>
</evidence>
<keyword evidence="10 17" id="KW-0762">Sugar transport</keyword>
<dbReference type="InterPro" id="IPR000121">
    <property type="entry name" value="PEP_util_C"/>
</dbReference>
<keyword evidence="12 17" id="KW-0598">Phosphotransferase system</keyword>
<comment type="subcellular location">
    <subcellularLocation>
        <location evidence="4 17">Cytoplasm</location>
    </subcellularLocation>
</comment>
<dbReference type="InterPro" id="IPR006318">
    <property type="entry name" value="PTS_EI-like"/>
</dbReference>
<evidence type="ECO:0000256" key="16">
    <source>
        <dbReference type="ARBA" id="ARBA00033235"/>
    </source>
</evidence>
<evidence type="ECO:0000256" key="20">
    <source>
        <dbReference type="PIRSR" id="PIRSR000732-3"/>
    </source>
</evidence>
<evidence type="ECO:0000256" key="17">
    <source>
        <dbReference type="PIRNR" id="PIRNR000732"/>
    </source>
</evidence>
<dbReference type="InterPro" id="IPR023151">
    <property type="entry name" value="PEP_util_CS"/>
</dbReference>
<feature type="binding site" evidence="20">
    <location>
        <position position="457"/>
    </location>
    <ligand>
        <name>Mg(2+)</name>
        <dbReference type="ChEBI" id="CHEBI:18420"/>
    </ligand>
</feature>
<name>A0A9Q8MUK6_9LACO</name>
<feature type="binding site" evidence="19">
    <location>
        <position position="467"/>
    </location>
    <ligand>
        <name>phosphoenolpyruvate</name>
        <dbReference type="ChEBI" id="CHEBI:58702"/>
    </ligand>
</feature>
<evidence type="ECO:0000256" key="8">
    <source>
        <dbReference type="ARBA" id="ARBA00022448"/>
    </source>
</evidence>
<evidence type="ECO:0000256" key="6">
    <source>
        <dbReference type="ARBA" id="ARBA00012232"/>
    </source>
</evidence>
<dbReference type="Gene3D" id="1.10.274.10">
    <property type="entry name" value="PtsI, HPr-binding domain"/>
    <property type="match status" value="1"/>
</dbReference>
<evidence type="ECO:0000256" key="7">
    <source>
        <dbReference type="ARBA" id="ARBA00016544"/>
    </source>
</evidence>
<gene>
    <name evidence="24" type="primary">ptsP</name>
    <name evidence="24" type="ORF">DY130_00030</name>
</gene>
<sequence>MLNYEGIAASKGYAIANAYKLVHPNLSFSTMKIGNPSKQVKRLNNAIKRAVNDLNKIEEVVITNMGSASSEIFKLQATFISSPNFINEVSSVIIDSKVNAETAVSEILERRISKLKNAGNGKFVLDKIKDIDDIRKRLLAYLLNKNMSDLALIQSPVIVVSEDLTPNDIIQLSNKNVKGVIADLGTNTSHSAILTKSLNIPSIFGLNNISKNVSNDDLIIVNGMSGEVIVNPSNELVKDYSLKITKYNQTEKPLDKLKKRNAFTKDGKKIGINANISSPKEVNLIKNYMIDGIGLYRTEYLYIDSYSLPTEDEQFNVYKNILSSMNNKSVVIRTLDIGGDKQVPYLDNNDSSERNPFLGNRSIRFSLSKTIIFRTQIRALLRASIYGNLSIMFPMISELNEWYKVKKIINEEKKKLDDEGIAYKNPKLGIMVEVPSVAIMADQFAKNVDFMSIGTNDLIQYVMAADRGNPTVAALDNPLNPALLRMLERVVNVANAYKIDISLCGEMACNRYALPILIGMGFKNLSMNINSTLDVKALLSLLDYSLMQKMSEEIIKNACTVKDVIKIEQRFIKI</sequence>
<dbReference type="AlphaFoldDB" id="A0A9Q8MUK6"/>
<dbReference type="GO" id="GO:0046872">
    <property type="term" value="F:metal ion binding"/>
    <property type="evidence" value="ECO:0007669"/>
    <property type="project" value="UniProtKB-KW"/>
</dbReference>
<evidence type="ECO:0000256" key="10">
    <source>
        <dbReference type="ARBA" id="ARBA00022597"/>
    </source>
</evidence>
<dbReference type="SUPFAM" id="SSF47831">
    <property type="entry name" value="Enzyme I of the PEP:sugar phosphotransferase system HPr-binding (sub)domain"/>
    <property type="match status" value="1"/>
</dbReference>
<evidence type="ECO:0000256" key="9">
    <source>
        <dbReference type="ARBA" id="ARBA00022490"/>
    </source>
</evidence>
<evidence type="ECO:0000259" key="21">
    <source>
        <dbReference type="Pfam" id="PF00391"/>
    </source>
</evidence>
<dbReference type="SUPFAM" id="SSF51621">
    <property type="entry name" value="Phosphoenolpyruvate/pyruvate domain"/>
    <property type="match status" value="1"/>
</dbReference>
<protein>
    <recommendedName>
        <fullName evidence="7 17">Phosphoenolpyruvate-protein phosphotransferase</fullName>
        <ecNumber evidence="6 17">2.7.3.9</ecNumber>
    </recommendedName>
    <alternativeName>
        <fullName evidence="16 17">Phosphotransferase system, enzyme I</fullName>
    </alternativeName>
</protein>
<feature type="active site" description="Proton donor" evidence="18">
    <location>
        <position position="504"/>
    </location>
</feature>
<evidence type="ECO:0000256" key="18">
    <source>
        <dbReference type="PIRSR" id="PIRSR000732-1"/>
    </source>
</evidence>
<comment type="cofactor">
    <cofactor evidence="2 17 20">
        <name>Mg(2+)</name>
        <dbReference type="ChEBI" id="CHEBI:18420"/>
    </cofactor>
</comment>
<feature type="domain" description="Phosphotransferase system enzyme I N-terminal" evidence="23">
    <location>
        <begin position="5"/>
        <end position="120"/>
    </location>
</feature>
<evidence type="ECO:0000313" key="25">
    <source>
        <dbReference type="Proteomes" id="UP000784700"/>
    </source>
</evidence>
<dbReference type="GO" id="GO:0008965">
    <property type="term" value="F:phosphoenolpyruvate-protein phosphotransferase activity"/>
    <property type="evidence" value="ECO:0007669"/>
    <property type="project" value="UniProtKB-EC"/>
</dbReference>
<evidence type="ECO:0000256" key="19">
    <source>
        <dbReference type="PIRSR" id="PIRSR000732-2"/>
    </source>
</evidence>
<keyword evidence="11 17" id="KW-0808">Transferase</keyword>
<comment type="function">
    <text evidence="3 17">General (non sugar-specific) component of the phosphoenolpyruvate-dependent sugar phosphotransferase system (sugar PTS). This major carbohydrate active-transport system catalyzes the phosphorylation of incoming sugar substrates concomitantly with their translocation across the cell membrane. Enzyme I transfers the phosphoryl group from phosphoenolpyruvate (PEP) to the phosphoryl carrier protein (HPr).</text>
</comment>
<feature type="domain" description="PEP-utilising enzyme mobile" evidence="21">
    <location>
        <begin position="154"/>
        <end position="226"/>
    </location>
</feature>
<keyword evidence="14 17" id="KW-0418">Kinase</keyword>
<dbReference type="GO" id="GO:0005737">
    <property type="term" value="C:cytoplasm"/>
    <property type="evidence" value="ECO:0007669"/>
    <property type="project" value="UniProtKB-SubCell"/>
</dbReference>
<dbReference type="InterPro" id="IPR008279">
    <property type="entry name" value="PEP-util_enz_mobile_dom"/>
</dbReference>
<dbReference type="Pfam" id="PF02896">
    <property type="entry name" value="PEP-utilizers_C"/>
    <property type="match status" value="1"/>
</dbReference>
<evidence type="ECO:0000256" key="4">
    <source>
        <dbReference type="ARBA" id="ARBA00004496"/>
    </source>
</evidence>
<feature type="binding site" evidence="19">
    <location>
        <position position="333"/>
    </location>
    <ligand>
        <name>phosphoenolpyruvate</name>
        <dbReference type="ChEBI" id="CHEBI:58702"/>
    </ligand>
</feature>
<dbReference type="PRINTS" id="PR01736">
    <property type="entry name" value="PHPHTRNFRASE"/>
</dbReference>
<organism evidence="24 25">
    <name type="scientific">Apilactobacillus micheneri</name>
    <dbReference type="NCBI Taxonomy" id="1899430"/>
    <lineage>
        <taxon>Bacteria</taxon>
        <taxon>Bacillati</taxon>
        <taxon>Bacillota</taxon>
        <taxon>Bacilli</taxon>
        <taxon>Lactobacillales</taxon>
        <taxon>Lactobacillaceae</taxon>
        <taxon>Apilactobacillus</taxon>
    </lineage>
</organism>